<evidence type="ECO:0000256" key="1">
    <source>
        <dbReference type="SAM" id="MobiDB-lite"/>
    </source>
</evidence>
<sequence>MDSWINPLSWIEPDGLPGPEGPAGQMGRRAGLNPDAASPKSAVGYAWILQPD</sequence>
<name>A0ABX2DST6_9BACL</name>
<proteinExistence type="predicted"/>
<accession>A0ABX2DST6</accession>
<dbReference type="EMBL" id="JABMKX010000009">
    <property type="protein sequence ID" value="NQX47103.1"/>
    <property type="molecule type" value="Genomic_DNA"/>
</dbReference>
<evidence type="ECO:0008006" key="4">
    <source>
        <dbReference type="Google" id="ProtNLM"/>
    </source>
</evidence>
<protein>
    <recommendedName>
        <fullName evidence="4">Collagen-like protein</fullName>
    </recommendedName>
</protein>
<evidence type="ECO:0000313" key="2">
    <source>
        <dbReference type="EMBL" id="NQX47103.1"/>
    </source>
</evidence>
<comment type="caution">
    <text evidence="2">The sequence shown here is derived from an EMBL/GenBank/DDBJ whole genome shotgun (WGS) entry which is preliminary data.</text>
</comment>
<organism evidence="2 3">
    <name type="scientific">Paenibacillus tritici</name>
    <dbReference type="NCBI Taxonomy" id="1873425"/>
    <lineage>
        <taxon>Bacteria</taxon>
        <taxon>Bacillati</taxon>
        <taxon>Bacillota</taxon>
        <taxon>Bacilli</taxon>
        <taxon>Bacillales</taxon>
        <taxon>Paenibacillaceae</taxon>
        <taxon>Paenibacillus</taxon>
    </lineage>
</organism>
<keyword evidence="3" id="KW-1185">Reference proteome</keyword>
<dbReference type="RefSeq" id="WP_211721400.1">
    <property type="nucleotide sequence ID" value="NZ_CP073365.1"/>
</dbReference>
<dbReference type="Proteomes" id="UP000711047">
    <property type="component" value="Unassembled WGS sequence"/>
</dbReference>
<evidence type="ECO:0000313" key="3">
    <source>
        <dbReference type="Proteomes" id="UP000711047"/>
    </source>
</evidence>
<gene>
    <name evidence="2" type="ORF">HQN87_17370</name>
</gene>
<reference evidence="2 3" key="1">
    <citation type="submission" date="2020-05" db="EMBL/GenBank/DDBJ databases">
        <title>Paenibacillus glebae, sp. nov., Paenibacillus humi sp. nov., Paenibacillus pedi sp. nov., Paenibacillus terrestris sp. nov. and Paenibacillus terricola sp. nov., isolated from a forest top soil sample.</title>
        <authorList>
            <person name="Qi S."/>
            <person name="Carlier A."/>
            <person name="Cnockaert M."/>
            <person name="Vandamme P."/>
        </authorList>
    </citation>
    <scope>NUCLEOTIDE SEQUENCE [LARGE SCALE GENOMIC DNA]</scope>
    <source>
        <strain evidence="2 3">LMG 29502</strain>
    </source>
</reference>
<feature type="region of interest" description="Disordered" evidence="1">
    <location>
        <begin position="1"/>
        <end position="39"/>
    </location>
</feature>